<comment type="caution">
    <text evidence="1">The sequence shown here is derived from an EMBL/GenBank/DDBJ whole genome shotgun (WGS) entry which is preliminary data.</text>
</comment>
<gene>
    <name evidence="1" type="ORF">ENN26_08265</name>
</gene>
<name>A0A7C1GCE2_9CREN</name>
<accession>A0A7C1GCE2</accession>
<sequence>MNHKRSKVRASLKQLVASTSLHFEPCSLKGKMQKPRAADGEYAQIFVRQDYHVVFTHDWFNRSTGNYGCAYLVRFEEPSEVEGSFWDFLHNRSYKARVWTSACMYFTMQKRKELS</sequence>
<dbReference type="EMBL" id="DSAY01000149">
    <property type="protein sequence ID" value="HDP15745.1"/>
    <property type="molecule type" value="Genomic_DNA"/>
</dbReference>
<proteinExistence type="predicted"/>
<protein>
    <submittedName>
        <fullName evidence="1">Uncharacterized protein</fullName>
    </submittedName>
</protein>
<reference evidence="1" key="1">
    <citation type="journal article" date="2020" name="mSystems">
        <title>Genome- and Community-Level Interaction Insights into Carbon Utilization and Element Cycling Functions of Hydrothermarchaeota in Hydrothermal Sediment.</title>
        <authorList>
            <person name="Zhou Z."/>
            <person name="Liu Y."/>
            <person name="Xu W."/>
            <person name="Pan J."/>
            <person name="Luo Z.H."/>
            <person name="Li M."/>
        </authorList>
    </citation>
    <scope>NUCLEOTIDE SEQUENCE [LARGE SCALE GENOMIC DNA]</scope>
    <source>
        <strain evidence="1">SpSt-116</strain>
    </source>
</reference>
<organism evidence="1">
    <name type="scientific">Thermofilum adornatum</name>
    <dbReference type="NCBI Taxonomy" id="1365176"/>
    <lineage>
        <taxon>Archaea</taxon>
        <taxon>Thermoproteota</taxon>
        <taxon>Thermoprotei</taxon>
        <taxon>Thermofilales</taxon>
        <taxon>Thermofilaceae</taxon>
        <taxon>Thermofilum</taxon>
    </lineage>
</organism>
<dbReference type="AlphaFoldDB" id="A0A7C1GCE2"/>
<evidence type="ECO:0000313" key="1">
    <source>
        <dbReference type="EMBL" id="HDP15745.1"/>
    </source>
</evidence>